<dbReference type="RefSeq" id="WP_029098594.1">
    <property type="nucleotide sequence ID" value="NZ_JAPYYP010000018.1"/>
</dbReference>
<organism evidence="1 2">
    <name type="scientific">Brevibacillus thermoruber</name>
    <dbReference type="NCBI Taxonomy" id="33942"/>
    <lineage>
        <taxon>Bacteria</taxon>
        <taxon>Bacillati</taxon>
        <taxon>Bacillota</taxon>
        <taxon>Bacilli</taxon>
        <taxon>Bacillales</taxon>
        <taxon>Paenibacillaceae</taxon>
        <taxon>Brevibacillus</taxon>
    </lineage>
</organism>
<keyword evidence="2" id="KW-1185">Reference proteome</keyword>
<dbReference type="Proteomes" id="UP001151071">
    <property type="component" value="Unassembled WGS sequence"/>
</dbReference>
<dbReference type="AlphaFoldDB" id="A0A9X3TS43"/>
<dbReference type="EMBL" id="JAPYYP010000018">
    <property type="protein sequence ID" value="MDA5109515.1"/>
    <property type="molecule type" value="Genomic_DNA"/>
</dbReference>
<name>A0A9X3TS43_9BACL</name>
<reference evidence="1" key="1">
    <citation type="submission" date="2022-12" db="EMBL/GenBank/DDBJ databases">
        <title>Draft genome sequence of the thermophilic strain Brevibacillus thermoruber HT42, isolated from Los Humeros, Puebla, Mexico, with biotechnological potential.</title>
        <authorList>
            <person name="Lara Sanchez J."/>
            <person name="Solis Palacios R."/>
            <person name="Bustos Baena A.S."/>
            <person name="Ruz Baez A.E."/>
            <person name="Espinosa Luna G."/>
            <person name="Oliart Ros R.M."/>
        </authorList>
    </citation>
    <scope>NUCLEOTIDE SEQUENCE</scope>
    <source>
        <strain evidence="1">HT42</strain>
    </source>
</reference>
<evidence type="ECO:0000313" key="2">
    <source>
        <dbReference type="Proteomes" id="UP001151071"/>
    </source>
</evidence>
<proteinExistence type="predicted"/>
<evidence type="ECO:0000313" key="1">
    <source>
        <dbReference type="EMBL" id="MDA5109515.1"/>
    </source>
</evidence>
<protein>
    <recommendedName>
        <fullName evidence="3">MerR family transcriptional regulator</fullName>
    </recommendedName>
</protein>
<comment type="caution">
    <text evidence="1">The sequence shown here is derived from an EMBL/GenBank/DDBJ whole genome shotgun (WGS) entry which is preliminary data.</text>
</comment>
<gene>
    <name evidence="1" type="ORF">O3V59_14190</name>
</gene>
<accession>A0A9X3TS43</accession>
<sequence>MSQICSQCGHPIPLHESSGPTCMQCELDEYRIVRNYLRSHPNSNAMQIANATGISISNILRYIKSGSLTMVDNDRRRPGR</sequence>
<evidence type="ECO:0008006" key="3">
    <source>
        <dbReference type="Google" id="ProtNLM"/>
    </source>
</evidence>